<evidence type="ECO:0000313" key="2">
    <source>
        <dbReference type="Proteomes" id="UP000318453"/>
    </source>
</evidence>
<dbReference type="Proteomes" id="UP000318453">
    <property type="component" value="Chromosome"/>
</dbReference>
<keyword evidence="2" id="KW-1185">Reference proteome</keyword>
<name>A0A5B8NNQ8_9CHRO</name>
<sequence>MARLKTFGVPFLENDQNLLNFVEAEAQQQKRSKASLFRQWAYEAYLEHQKSAGNKILFNEHLN</sequence>
<dbReference type="RefSeq" id="WP_146295416.1">
    <property type="nucleotide sequence ID" value="NZ_CP042326.1"/>
</dbReference>
<protein>
    <submittedName>
        <fullName evidence="1">Uncharacterized protein</fullName>
    </submittedName>
</protein>
<dbReference type="EMBL" id="CP042326">
    <property type="protein sequence ID" value="QDZ39819.1"/>
    <property type="molecule type" value="Genomic_DNA"/>
</dbReference>
<organism evidence="1 2">
    <name type="scientific">Euhalothece natronophila Z-M001</name>
    <dbReference type="NCBI Taxonomy" id="522448"/>
    <lineage>
        <taxon>Bacteria</taxon>
        <taxon>Bacillati</taxon>
        <taxon>Cyanobacteriota</taxon>
        <taxon>Cyanophyceae</taxon>
        <taxon>Oscillatoriophycideae</taxon>
        <taxon>Chroococcales</taxon>
        <taxon>Halothecacae</taxon>
        <taxon>Halothece cluster</taxon>
        <taxon>Euhalothece</taxon>
    </lineage>
</organism>
<dbReference type="AlphaFoldDB" id="A0A5B8NNQ8"/>
<dbReference type="KEGG" id="enn:FRE64_07615"/>
<proteinExistence type="predicted"/>
<reference evidence="1 2" key="1">
    <citation type="submission" date="2019-08" db="EMBL/GenBank/DDBJ databases">
        <title>Carotenoids and Carotenoid Binding Proteins in the Halophilic Cyanobacterium Euhalothece sp. ZM00.</title>
        <authorList>
            <person name="Cho S.M."/>
            <person name="Song J.Y."/>
            <person name="Park Y.-I."/>
        </authorList>
    </citation>
    <scope>NUCLEOTIDE SEQUENCE [LARGE SCALE GENOMIC DNA]</scope>
    <source>
        <strain evidence="1 2">Z-M001</strain>
    </source>
</reference>
<evidence type="ECO:0000313" key="1">
    <source>
        <dbReference type="EMBL" id="QDZ39819.1"/>
    </source>
</evidence>
<gene>
    <name evidence="1" type="ORF">FRE64_07615</name>
</gene>
<accession>A0A5B8NNQ8</accession>